<feature type="transmembrane region" description="Helical" evidence="8">
    <location>
        <begin position="162"/>
        <end position="183"/>
    </location>
</feature>
<comment type="caution">
    <text evidence="9">The sequence shown here is derived from an EMBL/GenBank/DDBJ whole genome shotgun (WGS) entry which is preliminary data.</text>
</comment>
<reference evidence="9" key="1">
    <citation type="submission" date="2020-04" db="EMBL/GenBank/DDBJ databases">
        <title>Peptoniphilus sp. nov. isolated from swine feces.</title>
        <authorList>
            <person name="Ryu S.W."/>
        </authorList>
    </citation>
    <scope>NUCLEOTIDE SEQUENCE [LARGE SCALE GENOMIC DNA]</scope>
    <source>
        <strain evidence="9">AGMB00490</strain>
    </source>
</reference>
<dbReference type="GO" id="GO:0005283">
    <property type="term" value="F:amino acid:sodium symporter activity"/>
    <property type="evidence" value="ECO:0007669"/>
    <property type="project" value="InterPro"/>
</dbReference>
<dbReference type="NCBIfam" id="TIGR00835">
    <property type="entry name" value="agcS"/>
    <property type="match status" value="1"/>
</dbReference>
<evidence type="ECO:0000256" key="5">
    <source>
        <dbReference type="ARBA" id="ARBA00022692"/>
    </source>
</evidence>
<evidence type="ECO:0000256" key="8">
    <source>
        <dbReference type="RuleBase" id="RU363064"/>
    </source>
</evidence>
<proteinExistence type="inferred from homology"/>
<dbReference type="AlphaFoldDB" id="A0A848RFC7"/>
<keyword evidence="8" id="KW-0769">Symport</keyword>
<dbReference type="PRINTS" id="PR00175">
    <property type="entry name" value="NAALASMPORT"/>
</dbReference>
<feature type="transmembrane region" description="Helical" evidence="8">
    <location>
        <begin position="395"/>
        <end position="415"/>
    </location>
</feature>
<dbReference type="PANTHER" id="PTHR30330:SF3">
    <property type="entry name" value="TRANSCRIPTIONAL REGULATOR, LRP FAMILY"/>
    <property type="match status" value="1"/>
</dbReference>
<feature type="transmembrane region" description="Helical" evidence="8">
    <location>
        <begin position="330"/>
        <end position="357"/>
    </location>
</feature>
<evidence type="ECO:0000256" key="6">
    <source>
        <dbReference type="ARBA" id="ARBA00022989"/>
    </source>
</evidence>
<keyword evidence="4 8" id="KW-1003">Cell membrane</keyword>
<keyword evidence="10" id="KW-1185">Reference proteome</keyword>
<accession>A0A848RFC7</accession>
<comment type="similarity">
    <text evidence="2 8">Belongs to the alanine or glycine:cation symporter (AGCS) (TC 2.A.25) family.</text>
</comment>
<keyword evidence="3 8" id="KW-0813">Transport</keyword>
<keyword evidence="7 8" id="KW-0472">Membrane</keyword>
<feature type="transmembrane region" description="Helical" evidence="8">
    <location>
        <begin position="195"/>
        <end position="215"/>
    </location>
</feature>
<organism evidence="9 10">
    <name type="scientific">Peptoniphilus faecalis</name>
    <dbReference type="NCBI Taxonomy" id="2731255"/>
    <lineage>
        <taxon>Bacteria</taxon>
        <taxon>Bacillati</taxon>
        <taxon>Bacillota</taxon>
        <taxon>Tissierellia</taxon>
        <taxon>Tissierellales</taxon>
        <taxon>Peptoniphilaceae</taxon>
        <taxon>Peptoniphilus</taxon>
    </lineage>
</organism>
<dbReference type="InterPro" id="IPR001463">
    <property type="entry name" value="Na/Ala_symport"/>
</dbReference>
<gene>
    <name evidence="9" type="ORF">HKO22_01410</name>
</gene>
<feature type="transmembrane region" description="Helical" evidence="8">
    <location>
        <begin position="78"/>
        <end position="98"/>
    </location>
</feature>
<keyword evidence="6 8" id="KW-1133">Transmembrane helix</keyword>
<evidence type="ECO:0000256" key="3">
    <source>
        <dbReference type="ARBA" id="ARBA00022448"/>
    </source>
</evidence>
<evidence type="ECO:0000256" key="4">
    <source>
        <dbReference type="ARBA" id="ARBA00022475"/>
    </source>
</evidence>
<comment type="subcellular location">
    <subcellularLocation>
        <location evidence="1 8">Cell membrane</location>
        <topology evidence="1 8">Multi-pass membrane protein</topology>
    </subcellularLocation>
</comment>
<keyword evidence="5 8" id="KW-0812">Transmembrane</keyword>
<evidence type="ECO:0000256" key="7">
    <source>
        <dbReference type="ARBA" id="ARBA00023136"/>
    </source>
</evidence>
<dbReference type="PANTHER" id="PTHR30330">
    <property type="entry name" value="AGSS FAMILY TRANSPORTER, SODIUM-ALANINE"/>
    <property type="match status" value="1"/>
</dbReference>
<dbReference type="Proteomes" id="UP000568273">
    <property type="component" value="Unassembled WGS sequence"/>
</dbReference>
<dbReference type="EMBL" id="JABDSR010000002">
    <property type="protein sequence ID" value="NMW84401.1"/>
    <property type="molecule type" value="Genomic_DNA"/>
</dbReference>
<dbReference type="GO" id="GO:0005886">
    <property type="term" value="C:plasma membrane"/>
    <property type="evidence" value="ECO:0007669"/>
    <property type="project" value="UniProtKB-SubCell"/>
</dbReference>
<evidence type="ECO:0000256" key="1">
    <source>
        <dbReference type="ARBA" id="ARBA00004651"/>
    </source>
</evidence>
<evidence type="ECO:0000313" key="9">
    <source>
        <dbReference type="EMBL" id="NMW84401.1"/>
    </source>
</evidence>
<dbReference type="Pfam" id="PF01235">
    <property type="entry name" value="Na_Ala_symp"/>
    <property type="match status" value="1"/>
</dbReference>
<feature type="transmembrane region" description="Helical" evidence="8">
    <location>
        <begin position="369"/>
        <end position="389"/>
    </location>
</feature>
<evidence type="ECO:0000313" key="10">
    <source>
        <dbReference type="Proteomes" id="UP000568273"/>
    </source>
</evidence>
<sequence>MLIFLSVSGIYIGIQIRGIQFTRFKYIMKNTIGSMKKSGASGGVSGFQAVSAALAATLGTGNIVGIGIAIAYGGPGAIFWMWIVGLIAMGIKFSEVVASLKFREIREDGEYSAGPYNYIAKGVKNRTLAKFLSIGYVISLIVVLLIAAGVHTGAITDSMEHIHVSRFISTAIAIIFVVFIVYGGVSRIVNFTEKLVPIMATIYIIACTLMIIIHIDNFIPSIISIFKYAFTGHSAIGGFAGSAASMTIRWGVARGMYSNDSGNGIQSIVHGQADVKYPVEQGIWGVFEVFFSTIVVCTFSALAILSSGAWKNYTIEESGVLAQHAFSDSLGTFGTILITVAIVLFAFSTVLSFAFFIENQTTSLFGKKAGKIVQLVFFLFMGIGGVFGVTKLMQIADFGNAFIILINMTAILILGKTIGKETKEFFDKIDRGEI</sequence>
<dbReference type="Gene3D" id="1.20.1740.10">
    <property type="entry name" value="Amino acid/polyamine transporter I"/>
    <property type="match status" value="1"/>
</dbReference>
<feature type="transmembrane region" description="Helical" evidence="8">
    <location>
        <begin position="44"/>
        <end position="72"/>
    </location>
</feature>
<feature type="transmembrane region" description="Helical" evidence="8">
    <location>
        <begin position="235"/>
        <end position="252"/>
    </location>
</feature>
<feature type="transmembrane region" description="Helical" evidence="8">
    <location>
        <begin position="131"/>
        <end position="150"/>
    </location>
</feature>
<dbReference type="RefSeq" id="WP_169968025.1">
    <property type="nucleotide sequence ID" value="NZ_JABDSR010000002.1"/>
</dbReference>
<feature type="transmembrane region" description="Helical" evidence="8">
    <location>
        <begin position="286"/>
        <end position="310"/>
    </location>
</feature>
<protein>
    <submittedName>
        <fullName evidence="9">Sodium:alanine symporter family protein</fullName>
    </submittedName>
</protein>
<name>A0A848RFC7_9FIRM</name>
<evidence type="ECO:0000256" key="2">
    <source>
        <dbReference type="ARBA" id="ARBA00009261"/>
    </source>
</evidence>